<dbReference type="GeneID" id="103701037"/>
<feature type="transmembrane region" description="Helical" evidence="1">
    <location>
        <begin position="226"/>
        <end position="249"/>
    </location>
</feature>
<feature type="transmembrane region" description="Helical" evidence="1">
    <location>
        <begin position="298"/>
        <end position="317"/>
    </location>
</feature>
<sequence length="337" mass="38847">MAILMAGTLGLPLFVAEIASGGEGLDYWMRWQVLPCALIIVAPAAAGVAVVVRSRGEPLRAVNLWVPCWRKVHPLWLLGYRGLVFLTMSWLLYRMIVLYGRGISVFYFYTQWTFTLVIVYFAIATLISAHGCWIYSKQQISESEEANGFLKRDFEQNRHATLTFRKNRNMDAVRLQSHHDQEVTEKRAGFWGYMMQIVYQTSAGAALLTDVVFWGLLVPFLSSEHFSLNLLMGCMHSLNAIFLLLDTALNNLPFPAFRMAYFVLWSCIYVTFQWVLHACGFSWWPYPFLELGTPWAPLWYFCMALIHIPCYAFYWLIVKAKDTFLRKVFPDAFVTSS</sequence>
<keyword evidence="1" id="KW-1133">Transmembrane helix</keyword>
<dbReference type="AlphaFoldDB" id="A0A8B9A163"/>
<reference evidence="2" key="1">
    <citation type="journal article" date="2019" name="Nat. Commun.">
        <title>Genome-wide association mapping of date palm fruit traits.</title>
        <authorList>
            <person name="Hazzouri K.M."/>
            <person name="Gros-Balthazard M."/>
            <person name="Flowers J.M."/>
            <person name="Copetti D."/>
            <person name="Lemansour A."/>
            <person name="Lebrun M."/>
            <person name="Masmoudi K."/>
            <person name="Ferrand S."/>
            <person name="Dhar M.I."/>
            <person name="Fresquez Z.A."/>
            <person name="Rosas U."/>
            <person name="Zhang J."/>
            <person name="Talag J."/>
            <person name="Lee S."/>
            <person name="Kudrna D."/>
            <person name="Powell R.F."/>
            <person name="Leitch I.J."/>
            <person name="Krueger R.R."/>
            <person name="Wing R.A."/>
            <person name="Amiri K.M.A."/>
            <person name="Purugganan M.D."/>
        </authorList>
    </citation>
    <scope>NUCLEOTIDE SEQUENCE [LARGE SCALE GENOMIC DNA]</scope>
    <source>
        <strain evidence="2">cv. Khalas</strain>
    </source>
</reference>
<evidence type="ECO:0000313" key="3">
    <source>
        <dbReference type="RefSeq" id="XP_038980335.1"/>
    </source>
</evidence>
<dbReference type="PANTHER" id="PTHR12242:SF6">
    <property type="entry name" value="PROTEIN ROLLING PROTEIN"/>
    <property type="match status" value="1"/>
</dbReference>
<protein>
    <submittedName>
        <fullName evidence="3">Uncharacterized protein LOC103701037 isoform X2</fullName>
    </submittedName>
</protein>
<keyword evidence="1" id="KW-0472">Membrane</keyword>
<feature type="transmembrane region" description="Helical" evidence="1">
    <location>
        <begin position="73"/>
        <end position="93"/>
    </location>
</feature>
<feature type="transmembrane region" description="Helical" evidence="1">
    <location>
        <begin position="197"/>
        <end position="220"/>
    </location>
</feature>
<keyword evidence="2" id="KW-1185">Reference proteome</keyword>
<accession>A0A8B9A163</accession>
<feature type="transmembrane region" description="Helical" evidence="1">
    <location>
        <begin position="113"/>
        <end position="135"/>
    </location>
</feature>
<proteinExistence type="predicted"/>
<name>A0A8B9A163_PHODC</name>
<reference evidence="3" key="2">
    <citation type="submission" date="2025-08" db="UniProtKB">
        <authorList>
            <consortium name="RefSeq"/>
        </authorList>
    </citation>
    <scope>IDENTIFICATION</scope>
    <source>
        <tissue evidence="3">Young leaves</tissue>
    </source>
</reference>
<feature type="transmembrane region" description="Helical" evidence="1">
    <location>
        <begin position="261"/>
        <end position="286"/>
    </location>
</feature>
<dbReference type="Proteomes" id="UP000228380">
    <property type="component" value="Chromosome 3"/>
</dbReference>
<keyword evidence="1" id="KW-0812">Transmembrane</keyword>
<feature type="transmembrane region" description="Helical" evidence="1">
    <location>
        <begin position="31"/>
        <end position="52"/>
    </location>
</feature>
<gene>
    <name evidence="3" type="primary">LOC103701037</name>
</gene>
<dbReference type="RefSeq" id="XP_038980335.1">
    <property type="nucleotide sequence ID" value="XM_039124407.1"/>
</dbReference>
<evidence type="ECO:0000313" key="2">
    <source>
        <dbReference type="Proteomes" id="UP000228380"/>
    </source>
</evidence>
<dbReference type="GO" id="GO:0016020">
    <property type="term" value="C:membrane"/>
    <property type="evidence" value="ECO:0007669"/>
    <property type="project" value="TreeGrafter"/>
</dbReference>
<evidence type="ECO:0000256" key="1">
    <source>
        <dbReference type="SAM" id="Phobius"/>
    </source>
</evidence>
<organism evidence="2 3">
    <name type="scientific">Phoenix dactylifera</name>
    <name type="common">Date palm</name>
    <dbReference type="NCBI Taxonomy" id="42345"/>
    <lineage>
        <taxon>Eukaryota</taxon>
        <taxon>Viridiplantae</taxon>
        <taxon>Streptophyta</taxon>
        <taxon>Embryophyta</taxon>
        <taxon>Tracheophyta</taxon>
        <taxon>Spermatophyta</taxon>
        <taxon>Magnoliopsida</taxon>
        <taxon>Liliopsida</taxon>
        <taxon>Arecaceae</taxon>
        <taxon>Coryphoideae</taxon>
        <taxon>Phoeniceae</taxon>
        <taxon>Phoenix</taxon>
    </lineage>
</organism>
<dbReference type="PANTHER" id="PTHR12242">
    <property type="entry name" value="OS02G0130600 PROTEIN-RELATED"/>
    <property type="match status" value="1"/>
</dbReference>